<name>A0AAF5I355_STRER</name>
<evidence type="ECO:0000256" key="5">
    <source>
        <dbReference type="ARBA" id="ARBA00023065"/>
    </source>
</evidence>
<feature type="compositionally biased region" description="Low complexity" evidence="9">
    <location>
        <begin position="686"/>
        <end position="700"/>
    </location>
</feature>
<dbReference type="AlphaFoldDB" id="A0AAF5I355"/>
<evidence type="ECO:0000256" key="7">
    <source>
        <dbReference type="ARBA" id="ARBA00023303"/>
    </source>
</evidence>
<dbReference type="Gene3D" id="1.10.287.70">
    <property type="match status" value="1"/>
</dbReference>
<feature type="domain" description="Potassium channel" evidence="11">
    <location>
        <begin position="352"/>
        <end position="425"/>
    </location>
</feature>
<feature type="transmembrane region" description="Helical" evidence="10">
    <location>
        <begin position="398"/>
        <end position="417"/>
    </location>
</feature>
<comment type="subcellular location">
    <subcellularLocation>
        <location evidence="1">Membrane</location>
        <topology evidence="1">Multi-pass membrane protein</topology>
    </subcellularLocation>
</comment>
<reference evidence="13" key="1">
    <citation type="submission" date="2024-02" db="UniProtKB">
        <authorList>
            <consortium name="WormBaseParasite"/>
        </authorList>
    </citation>
    <scope>IDENTIFICATION</scope>
</reference>
<dbReference type="SUPFAM" id="SSF81324">
    <property type="entry name" value="Voltage-gated potassium channels"/>
    <property type="match status" value="2"/>
</dbReference>
<evidence type="ECO:0000313" key="13">
    <source>
        <dbReference type="WBParaSite" id="TCONS_00013863.p1"/>
    </source>
</evidence>
<evidence type="ECO:0000256" key="6">
    <source>
        <dbReference type="ARBA" id="ARBA00023136"/>
    </source>
</evidence>
<dbReference type="PRINTS" id="PR01333">
    <property type="entry name" value="2POREKCHANEL"/>
</dbReference>
<feature type="transmembrane region" description="Helical" evidence="10">
    <location>
        <begin position="346"/>
        <end position="366"/>
    </location>
</feature>
<evidence type="ECO:0000256" key="9">
    <source>
        <dbReference type="SAM" id="MobiDB-lite"/>
    </source>
</evidence>
<evidence type="ECO:0000256" key="4">
    <source>
        <dbReference type="ARBA" id="ARBA00022989"/>
    </source>
</evidence>
<comment type="similarity">
    <text evidence="8">Belongs to the two pore domain potassium channel (TC 1.A.1.8) family.</text>
</comment>
<evidence type="ECO:0000256" key="2">
    <source>
        <dbReference type="ARBA" id="ARBA00022448"/>
    </source>
</evidence>
<feature type="compositionally biased region" description="Basic and acidic residues" evidence="9">
    <location>
        <begin position="747"/>
        <end position="758"/>
    </location>
</feature>
<feature type="compositionally biased region" description="Polar residues" evidence="9">
    <location>
        <begin position="574"/>
        <end position="587"/>
    </location>
</feature>
<keyword evidence="2 8" id="KW-0813">Transport</keyword>
<evidence type="ECO:0000256" key="8">
    <source>
        <dbReference type="RuleBase" id="RU003857"/>
    </source>
</evidence>
<dbReference type="InterPro" id="IPR013099">
    <property type="entry name" value="K_chnl_dom"/>
</dbReference>
<feature type="transmembrane region" description="Helical" evidence="10">
    <location>
        <begin position="372"/>
        <end position="391"/>
    </location>
</feature>
<evidence type="ECO:0000256" key="1">
    <source>
        <dbReference type="ARBA" id="ARBA00004141"/>
    </source>
</evidence>
<feature type="region of interest" description="Disordered" evidence="9">
    <location>
        <begin position="670"/>
        <end position="801"/>
    </location>
</feature>
<keyword evidence="7 8" id="KW-0407">Ion channel</keyword>
<dbReference type="Pfam" id="PF07885">
    <property type="entry name" value="Ion_trans_2"/>
    <property type="match status" value="2"/>
</dbReference>
<accession>A0AAF5I355</accession>
<keyword evidence="4 10" id="KW-1133">Transmembrane helix</keyword>
<feature type="compositionally biased region" description="Polar residues" evidence="9">
    <location>
        <begin position="768"/>
        <end position="778"/>
    </location>
</feature>
<evidence type="ECO:0000256" key="3">
    <source>
        <dbReference type="ARBA" id="ARBA00022692"/>
    </source>
</evidence>
<feature type="transmembrane region" description="Helical" evidence="10">
    <location>
        <begin position="185"/>
        <end position="202"/>
    </location>
</feature>
<dbReference type="InterPro" id="IPR003280">
    <property type="entry name" value="2pore_dom_K_chnl"/>
</dbReference>
<dbReference type="GO" id="GO:0022841">
    <property type="term" value="F:potassium ion leak channel activity"/>
    <property type="evidence" value="ECO:0007669"/>
    <property type="project" value="TreeGrafter"/>
</dbReference>
<dbReference type="Proteomes" id="UP000035681">
    <property type="component" value="Unplaced"/>
</dbReference>
<evidence type="ECO:0000256" key="10">
    <source>
        <dbReference type="SAM" id="Phobius"/>
    </source>
</evidence>
<keyword evidence="3 8" id="KW-0812">Transmembrane</keyword>
<proteinExistence type="inferred from homology"/>
<feature type="transmembrane region" description="Helical" evidence="10">
    <location>
        <begin position="155"/>
        <end position="173"/>
    </location>
</feature>
<keyword evidence="6 10" id="KW-0472">Membrane</keyword>
<organism evidence="12 13">
    <name type="scientific">Strongyloides stercoralis</name>
    <name type="common">Threadworm</name>
    <dbReference type="NCBI Taxonomy" id="6248"/>
    <lineage>
        <taxon>Eukaryota</taxon>
        <taxon>Metazoa</taxon>
        <taxon>Ecdysozoa</taxon>
        <taxon>Nematoda</taxon>
        <taxon>Chromadorea</taxon>
        <taxon>Rhabditida</taxon>
        <taxon>Tylenchina</taxon>
        <taxon>Panagrolaimomorpha</taxon>
        <taxon>Strongyloidoidea</taxon>
        <taxon>Strongyloididae</taxon>
        <taxon>Strongyloides</taxon>
    </lineage>
</organism>
<dbReference type="WBParaSite" id="TCONS_00013863.p1">
    <property type="protein sequence ID" value="TCONS_00013863.p1"/>
    <property type="gene ID" value="XLOC_008849"/>
</dbReference>
<feature type="compositionally biased region" description="Polar residues" evidence="9">
    <location>
        <begin position="707"/>
        <end position="730"/>
    </location>
</feature>
<evidence type="ECO:0000259" key="11">
    <source>
        <dbReference type="Pfam" id="PF07885"/>
    </source>
</evidence>
<protein>
    <submittedName>
        <fullName evidence="13">Potassium channel domain-containing protein</fullName>
    </submittedName>
</protein>
<dbReference type="GO" id="GO:0015271">
    <property type="term" value="F:outward rectifier potassium channel activity"/>
    <property type="evidence" value="ECO:0007669"/>
    <property type="project" value="TreeGrafter"/>
</dbReference>
<feature type="compositionally biased region" description="Basic and acidic residues" evidence="9">
    <location>
        <begin position="611"/>
        <end position="626"/>
    </location>
</feature>
<keyword evidence="12" id="KW-1185">Reference proteome</keyword>
<dbReference type="GO" id="GO:0005886">
    <property type="term" value="C:plasma membrane"/>
    <property type="evidence" value="ECO:0007669"/>
    <property type="project" value="TreeGrafter"/>
</dbReference>
<dbReference type="PANTHER" id="PTHR11003:SF317">
    <property type="entry name" value="POTASSIUM CHANNEL DOMAIN-CONTAINING PROTEIN"/>
    <property type="match status" value="1"/>
</dbReference>
<dbReference type="PANTHER" id="PTHR11003">
    <property type="entry name" value="POTASSIUM CHANNEL, SUBFAMILY K"/>
    <property type="match status" value="1"/>
</dbReference>
<sequence>MNTVVNRLFLLKDTKKYLNQATPVVVHLLMICGVAIYAIFGAVVMQTLEATPIIKEQPTKGNLNHIIDRKSRELAKNEDIEMLKINRHCLISALQKSMNDICSDGETSLRGILYSIDSCYHAILNSKSVDTLHVIEKIVYDSKTGKDEIVLYEEWSFSDSILFAFTVITTIGYGNVAPKSFGGRLFCIFYGLIGIPFTLLAIADLGKFISEVMVSANNAYIITIKKIKKKLRKYKENKHFGFILKQIIQKSPTNSKKVSIYMNPEHVEDLENGLNYKEDSNEIEKPLTSQHDNCITNISKNYNSNENIINYNDKTSILEFENKEKKEEDSDSEDEEKNNTYSNQTCSLIGLFIIYIIFGGMMLSAYEPEMTFFNAIYFNFVSLTSIGLGDIVPKSQEYMFFTIIYIAIGLALTTIAIDIAADYLKKLHYFGRKIENVASVTIWFGGKKLTMGQLVKNLGDQFNLPITTIKNLNLDDFVDKAIKVEAGEIESLRPPALEPKNIMTLDESVSFADGDDDWIPNDNEDFSVLIVEKSEPLVINNLPEMCIPTVDHVQTLIKDKTPPRTPSPDVLSPIPSSKESTPRSLTPVQPKIKTPEPEIEVIPPLKTPSPEIKEEAPIDDYDNQKRKGYSEDAWRRYQEYQKQWQKLRQVKHSEGKSPNRKFFSVVETVTDEVQKNEKKRKASDASYLSSNTTTSSSLGTKFDKKNSLQQEMSHPISRNRSNLPSSTNKLNDGVRKKSPSYNYSEKINIKRDNGRNNLDKNNGVIDDINNSDIKNGQKSLPVKGKPPSITSLSTRLPKGSR</sequence>
<feature type="region of interest" description="Disordered" evidence="9">
    <location>
        <begin position="558"/>
        <end position="626"/>
    </location>
</feature>
<evidence type="ECO:0000313" key="12">
    <source>
        <dbReference type="Proteomes" id="UP000035681"/>
    </source>
</evidence>
<feature type="domain" description="Potassium channel" evidence="11">
    <location>
        <begin position="150"/>
        <end position="210"/>
    </location>
</feature>
<keyword evidence="5 8" id="KW-0406">Ion transport</keyword>
<dbReference type="GO" id="GO:0030322">
    <property type="term" value="P:stabilization of membrane potential"/>
    <property type="evidence" value="ECO:0007669"/>
    <property type="project" value="TreeGrafter"/>
</dbReference>
<feature type="transmembrane region" description="Helical" evidence="10">
    <location>
        <begin position="21"/>
        <end position="40"/>
    </location>
</feature>